<comment type="similarity">
    <text evidence="1">Belongs to the sigma-70 factor family. ECF subfamily.</text>
</comment>
<evidence type="ECO:0000256" key="4">
    <source>
        <dbReference type="ARBA" id="ARBA00023163"/>
    </source>
</evidence>
<proteinExistence type="inferred from homology"/>
<dbReference type="InterPro" id="IPR036388">
    <property type="entry name" value="WH-like_DNA-bd_sf"/>
</dbReference>
<dbReference type="PANTHER" id="PTHR43133:SF51">
    <property type="entry name" value="RNA POLYMERASE SIGMA FACTOR"/>
    <property type="match status" value="1"/>
</dbReference>
<dbReference type="SUPFAM" id="SSF88946">
    <property type="entry name" value="Sigma2 domain of RNA polymerase sigma factors"/>
    <property type="match status" value="1"/>
</dbReference>
<dbReference type="NCBIfam" id="TIGR02937">
    <property type="entry name" value="sigma70-ECF"/>
    <property type="match status" value="1"/>
</dbReference>
<dbReference type="GO" id="GO:0016987">
    <property type="term" value="F:sigma factor activity"/>
    <property type="evidence" value="ECO:0007669"/>
    <property type="project" value="UniProtKB-KW"/>
</dbReference>
<dbReference type="InterPro" id="IPR013325">
    <property type="entry name" value="RNA_pol_sigma_r2"/>
</dbReference>
<dbReference type="Gene3D" id="1.10.1740.10">
    <property type="match status" value="1"/>
</dbReference>
<keyword evidence="3" id="KW-0731">Sigma factor</keyword>
<reference evidence="7 8" key="1">
    <citation type="submission" date="2020-08" db="EMBL/GenBank/DDBJ databases">
        <title>Genomic Encyclopedia of Type Strains, Phase IV (KMG-V): Genome sequencing to study the core and pangenomes of soil and plant-associated prokaryotes.</title>
        <authorList>
            <person name="Whitman W."/>
        </authorList>
    </citation>
    <scope>NUCLEOTIDE SEQUENCE [LARGE SCALE GENOMIC DNA]</scope>
    <source>
        <strain evidence="7 8">X5P2</strain>
    </source>
</reference>
<dbReference type="InterPro" id="IPR007627">
    <property type="entry name" value="RNA_pol_sigma70_r2"/>
</dbReference>
<feature type="domain" description="HTH luxR-type" evidence="6">
    <location>
        <begin position="171"/>
        <end position="198"/>
    </location>
</feature>
<dbReference type="InterPro" id="IPR000792">
    <property type="entry name" value="Tscrpt_reg_LuxR_C"/>
</dbReference>
<dbReference type="GO" id="GO:0003677">
    <property type="term" value="F:DNA binding"/>
    <property type="evidence" value="ECO:0007669"/>
    <property type="project" value="InterPro"/>
</dbReference>
<name>A0A9X0QH47_9BACT</name>
<evidence type="ECO:0000256" key="3">
    <source>
        <dbReference type="ARBA" id="ARBA00023082"/>
    </source>
</evidence>
<dbReference type="Gene3D" id="1.10.10.10">
    <property type="entry name" value="Winged helix-like DNA-binding domain superfamily/Winged helix DNA-binding domain"/>
    <property type="match status" value="1"/>
</dbReference>
<dbReference type="SUPFAM" id="SSF88659">
    <property type="entry name" value="Sigma3 and sigma4 domains of RNA polymerase sigma factors"/>
    <property type="match status" value="1"/>
</dbReference>
<evidence type="ECO:0000256" key="2">
    <source>
        <dbReference type="ARBA" id="ARBA00023015"/>
    </source>
</evidence>
<dbReference type="InterPro" id="IPR039425">
    <property type="entry name" value="RNA_pol_sigma-70-like"/>
</dbReference>
<evidence type="ECO:0000259" key="6">
    <source>
        <dbReference type="PROSITE" id="PS00622"/>
    </source>
</evidence>
<sequence length="205" mass="23587">MSLATWSKEESVPGMENENSALLRPHLSLFATEERKGTAHRTRVVELFRELRLPLYGYLVCIGLTPPESEDVIQESFLLLHQQLSQGTKIADFRSWLFRVAHNLAVNLQRSSRRFLHSEEEETVARIQEEPGKGPTPEDSYLQKEMDQKLDHCMTQLTEQQRQCLQLRVEGLKYREIAAVMQISISSVSELMQRAIVRLTGALHE</sequence>
<dbReference type="InterPro" id="IPR014284">
    <property type="entry name" value="RNA_pol_sigma-70_dom"/>
</dbReference>
<feature type="region of interest" description="Disordered" evidence="5">
    <location>
        <begin position="121"/>
        <end position="140"/>
    </location>
</feature>
<protein>
    <submittedName>
        <fullName evidence="7">RNA polymerase sigma-70 factor (ECF subfamily)</fullName>
    </submittedName>
</protein>
<gene>
    <name evidence="7" type="ORF">HDF14_003968</name>
</gene>
<evidence type="ECO:0000313" key="7">
    <source>
        <dbReference type="EMBL" id="MBB5330333.1"/>
    </source>
</evidence>
<dbReference type="Proteomes" id="UP000535182">
    <property type="component" value="Unassembled WGS sequence"/>
</dbReference>
<dbReference type="CDD" id="cd06171">
    <property type="entry name" value="Sigma70_r4"/>
    <property type="match status" value="1"/>
</dbReference>
<feature type="compositionally biased region" description="Basic and acidic residues" evidence="5">
    <location>
        <begin position="123"/>
        <end position="132"/>
    </location>
</feature>
<evidence type="ECO:0000256" key="5">
    <source>
        <dbReference type="SAM" id="MobiDB-lite"/>
    </source>
</evidence>
<organism evidence="7 8">
    <name type="scientific">Tunturiibacter gelidiferens</name>
    <dbReference type="NCBI Taxonomy" id="3069689"/>
    <lineage>
        <taxon>Bacteria</taxon>
        <taxon>Pseudomonadati</taxon>
        <taxon>Acidobacteriota</taxon>
        <taxon>Terriglobia</taxon>
        <taxon>Terriglobales</taxon>
        <taxon>Acidobacteriaceae</taxon>
        <taxon>Tunturiibacter</taxon>
    </lineage>
</organism>
<dbReference type="GO" id="GO:0006352">
    <property type="term" value="P:DNA-templated transcription initiation"/>
    <property type="evidence" value="ECO:0007669"/>
    <property type="project" value="InterPro"/>
</dbReference>
<accession>A0A9X0QH47</accession>
<keyword evidence="4" id="KW-0804">Transcription</keyword>
<dbReference type="InterPro" id="IPR013249">
    <property type="entry name" value="RNA_pol_sigma70_r4_t2"/>
</dbReference>
<dbReference type="PANTHER" id="PTHR43133">
    <property type="entry name" value="RNA POLYMERASE ECF-TYPE SIGMA FACTO"/>
    <property type="match status" value="1"/>
</dbReference>
<comment type="caution">
    <text evidence="7">The sequence shown here is derived from an EMBL/GenBank/DDBJ whole genome shotgun (WGS) entry which is preliminary data.</text>
</comment>
<dbReference type="RefSeq" id="WP_183979725.1">
    <property type="nucleotide sequence ID" value="NZ_JACHEB010000010.1"/>
</dbReference>
<dbReference type="InterPro" id="IPR013324">
    <property type="entry name" value="RNA_pol_sigma_r3/r4-like"/>
</dbReference>
<dbReference type="Pfam" id="PF08281">
    <property type="entry name" value="Sigma70_r4_2"/>
    <property type="match status" value="1"/>
</dbReference>
<dbReference type="Pfam" id="PF04542">
    <property type="entry name" value="Sigma70_r2"/>
    <property type="match status" value="1"/>
</dbReference>
<dbReference type="PROSITE" id="PS00622">
    <property type="entry name" value="HTH_LUXR_1"/>
    <property type="match status" value="1"/>
</dbReference>
<evidence type="ECO:0000256" key="1">
    <source>
        <dbReference type="ARBA" id="ARBA00010641"/>
    </source>
</evidence>
<evidence type="ECO:0000313" key="8">
    <source>
        <dbReference type="Proteomes" id="UP000535182"/>
    </source>
</evidence>
<keyword evidence="8" id="KW-1185">Reference proteome</keyword>
<keyword evidence="2" id="KW-0805">Transcription regulation</keyword>
<dbReference type="EMBL" id="JACHEB010000010">
    <property type="protein sequence ID" value="MBB5330333.1"/>
    <property type="molecule type" value="Genomic_DNA"/>
</dbReference>
<dbReference type="AlphaFoldDB" id="A0A9X0QH47"/>